<sequence>MPADSLPAADCAWFKSSYSGGNATECVEAAFVPSGVLVRDSKRPSAPHIAVSAEAWNHFVMTRKAYGPRRVQLGNSRNTGGLLGSSPARTVQDAAAMTAAIPKSQAK</sequence>
<dbReference type="InterPro" id="IPR007278">
    <property type="entry name" value="DUF397"/>
</dbReference>
<evidence type="ECO:0000313" key="3">
    <source>
        <dbReference type="Proteomes" id="UP000545761"/>
    </source>
</evidence>
<reference evidence="2 3" key="1">
    <citation type="submission" date="2020-07" db="EMBL/GenBank/DDBJ databases">
        <title>Streptomyces isolated from Indian soil.</title>
        <authorList>
            <person name="Mandal S."/>
            <person name="Maiti P.K."/>
        </authorList>
    </citation>
    <scope>NUCLEOTIDE SEQUENCE [LARGE SCALE GENOMIC DNA]</scope>
    <source>
        <strain evidence="2 3">PSKA28</strain>
    </source>
</reference>
<accession>A0A7W0DRA1</accession>
<organism evidence="2 3">
    <name type="scientific">Streptomyces himalayensis subsp. himalayensis</name>
    <dbReference type="NCBI Taxonomy" id="2756131"/>
    <lineage>
        <taxon>Bacteria</taxon>
        <taxon>Bacillati</taxon>
        <taxon>Actinomycetota</taxon>
        <taxon>Actinomycetes</taxon>
        <taxon>Kitasatosporales</taxon>
        <taxon>Streptomycetaceae</taxon>
        <taxon>Streptomyces</taxon>
        <taxon>Streptomyces himalayensis</taxon>
    </lineage>
</organism>
<comment type="caution">
    <text evidence="2">The sequence shown here is derived from an EMBL/GenBank/DDBJ whole genome shotgun (WGS) entry which is preliminary data.</text>
</comment>
<dbReference type="Proteomes" id="UP000545761">
    <property type="component" value="Unassembled WGS sequence"/>
</dbReference>
<name>A0A7W0DRA1_9ACTN</name>
<protein>
    <submittedName>
        <fullName evidence="2">DUF397 domain-containing protein</fullName>
    </submittedName>
</protein>
<proteinExistence type="predicted"/>
<evidence type="ECO:0000313" key="2">
    <source>
        <dbReference type="EMBL" id="MBA2949726.1"/>
    </source>
</evidence>
<dbReference type="AlphaFoldDB" id="A0A7W0DRA1"/>
<evidence type="ECO:0000259" key="1">
    <source>
        <dbReference type="Pfam" id="PF04149"/>
    </source>
</evidence>
<feature type="domain" description="DUF397" evidence="1">
    <location>
        <begin position="12"/>
        <end position="60"/>
    </location>
</feature>
<dbReference type="RefSeq" id="WP_181660663.1">
    <property type="nucleotide sequence ID" value="NZ_JACEHE010000021.1"/>
</dbReference>
<dbReference type="Pfam" id="PF04149">
    <property type="entry name" value="DUF397"/>
    <property type="match status" value="1"/>
</dbReference>
<gene>
    <name evidence="2" type="ORF">H1D24_28925</name>
</gene>
<dbReference type="EMBL" id="JACEHE010000021">
    <property type="protein sequence ID" value="MBA2949726.1"/>
    <property type="molecule type" value="Genomic_DNA"/>
</dbReference>